<keyword evidence="5 9" id="KW-1133">Transmembrane helix</keyword>
<dbReference type="AlphaFoldDB" id="A0A2W5N9Z1"/>
<keyword evidence="4 9" id="KW-0812">Transmembrane</keyword>
<dbReference type="InterPro" id="IPR003362">
    <property type="entry name" value="Bact_transf"/>
</dbReference>
<feature type="domain" description="Bacterial sugar transferase" evidence="10">
    <location>
        <begin position="300"/>
        <end position="488"/>
    </location>
</feature>
<gene>
    <name evidence="11" type="ORF">DI556_07045</name>
</gene>
<evidence type="ECO:0000256" key="1">
    <source>
        <dbReference type="ARBA" id="ARBA00004141"/>
    </source>
</evidence>
<sequence length="495" mass="52671">MRAAAVSEDTLAGGDAGKGAAAPGGAISEAARGVAETLRHPSLSPAEPALVAAGLDLAAVLAGVWTAGLIAAPESPGAGFLAALGAAMGVAGLVQAARGYRLAALTRLPRGLGTLLGATLIAWGALRAAGWTTAGPLSVLGLVALFAVPARVVSRLLCGWVLGFGLAERRAVIVGGGPEAERLIAGLAANPDNDIRIRGVFDDRAEGRVPPAIRGVPRLGTSQELLTFARAAEIDMLIVALPLTATRRIDEILRPLAVLPLDVRLSTFSADLGFRRAGATAGGLRVLGSRPLDARDAILKRGLDLVGASLALAVLAAPMALVALAIRIESPGPVFFRQPRHGFNHRPVSVWKFRSMYIGDCDPEARRIVTRGDRRVTRVGRFIRKTSIDELPQLFNVLRGDLSLVGPRPHAVVGLTSDQVAFEKIVEDYAARHRMRPGITGWAQVEGWRGEIDDPEKLRRRVEHDLYYIENWSLWFDLRILALTPLRLFDTRGAY</sequence>
<keyword evidence="6 9" id="KW-0472">Membrane</keyword>
<evidence type="ECO:0000256" key="2">
    <source>
        <dbReference type="ARBA" id="ARBA00006464"/>
    </source>
</evidence>
<name>A0A2W5N9Z1_RHOSU</name>
<dbReference type="PANTHER" id="PTHR30576:SF0">
    <property type="entry name" value="UNDECAPRENYL-PHOSPHATE N-ACETYLGALACTOSAMINYL 1-PHOSPHATE TRANSFERASE-RELATED"/>
    <property type="match status" value="1"/>
</dbReference>
<evidence type="ECO:0000256" key="7">
    <source>
        <dbReference type="ARBA" id="ARBA00023169"/>
    </source>
</evidence>
<evidence type="ECO:0000256" key="8">
    <source>
        <dbReference type="SAM" id="MobiDB-lite"/>
    </source>
</evidence>
<comment type="subcellular location">
    <subcellularLocation>
        <location evidence="1">Membrane</location>
        <topology evidence="1">Multi-pass membrane protein</topology>
    </subcellularLocation>
</comment>
<feature type="region of interest" description="Disordered" evidence="8">
    <location>
        <begin position="1"/>
        <end position="21"/>
    </location>
</feature>
<evidence type="ECO:0000256" key="3">
    <source>
        <dbReference type="ARBA" id="ARBA00022679"/>
    </source>
</evidence>
<evidence type="ECO:0000256" key="5">
    <source>
        <dbReference type="ARBA" id="ARBA00022989"/>
    </source>
</evidence>
<feature type="transmembrane region" description="Helical" evidence="9">
    <location>
        <begin position="49"/>
        <end position="72"/>
    </location>
</feature>
<evidence type="ECO:0000313" key="11">
    <source>
        <dbReference type="EMBL" id="PZQ50311.1"/>
    </source>
</evidence>
<evidence type="ECO:0000256" key="9">
    <source>
        <dbReference type="SAM" id="Phobius"/>
    </source>
</evidence>
<accession>A0A2W5N9Z1</accession>
<protein>
    <submittedName>
        <fullName evidence="11">Sugar transferase</fullName>
    </submittedName>
</protein>
<dbReference type="GO" id="GO:0000271">
    <property type="term" value="P:polysaccharide biosynthetic process"/>
    <property type="evidence" value="ECO:0007669"/>
    <property type="project" value="UniProtKB-KW"/>
</dbReference>
<feature type="transmembrane region" description="Helical" evidence="9">
    <location>
        <begin position="78"/>
        <end position="96"/>
    </location>
</feature>
<dbReference type="Pfam" id="PF02397">
    <property type="entry name" value="Bac_transf"/>
    <property type="match status" value="1"/>
</dbReference>
<comment type="caution">
    <text evidence="11">The sequence shown here is derived from an EMBL/GenBank/DDBJ whole genome shotgun (WGS) entry which is preliminary data.</text>
</comment>
<evidence type="ECO:0000259" key="10">
    <source>
        <dbReference type="Pfam" id="PF02397"/>
    </source>
</evidence>
<keyword evidence="3 11" id="KW-0808">Transferase</keyword>
<dbReference type="NCBIfam" id="TIGR03025">
    <property type="entry name" value="EPS_sugtrans"/>
    <property type="match status" value="1"/>
</dbReference>
<dbReference type="GO" id="GO:0016020">
    <property type="term" value="C:membrane"/>
    <property type="evidence" value="ECO:0007669"/>
    <property type="project" value="UniProtKB-SubCell"/>
</dbReference>
<dbReference type="Proteomes" id="UP000249185">
    <property type="component" value="Unassembled WGS sequence"/>
</dbReference>
<evidence type="ECO:0000256" key="6">
    <source>
        <dbReference type="ARBA" id="ARBA00023136"/>
    </source>
</evidence>
<feature type="transmembrane region" description="Helical" evidence="9">
    <location>
        <begin position="138"/>
        <end position="162"/>
    </location>
</feature>
<organism evidence="11 12">
    <name type="scientific">Rhodovulum sulfidophilum</name>
    <name type="common">Rhodobacter sulfidophilus</name>
    <dbReference type="NCBI Taxonomy" id="35806"/>
    <lineage>
        <taxon>Bacteria</taxon>
        <taxon>Pseudomonadati</taxon>
        <taxon>Pseudomonadota</taxon>
        <taxon>Alphaproteobacteria</taxon>
        <taxon>Rhodobacterales</taxon>
        <taxon>Paracoccaceae</taxon>
        <taxon>Rhodovulum</taxon>
    </lineage>
</organism>
<dbReference type="PANTHER" id="PTHR30576">
    <property type="entry name" value="COLANIC BIOSYNTHESIS UDP-GLUCOSE LIPID CARRIER TRANSFERASE"/>
    <property type="match status" value="1"/>
</dbReference>
<dbReference type="GO" id="GO:0016780">
    <property type="term" value="F:phosphotransferase activity, for other substituted phosphate groups"/>
    <property type="evidence" value="ECO:0007669"/>
    <property type="project" value="TreeGrafter"/>
</dbReference>
<reference evidence="11 12" key="1">
    <citation type="submission" date="2017-08" db="EMBL/GenBank/DDBJ databases">
        <title>Infants hospitalized years apart are colonized by the same room-sourced microbial strains.</title>
        <authorList>
            <person name="Brooks B."/>
            <person name="Olm M.R."/>
            <person name="Firek B.A."/>
            <person name="Baker R."/>
            <person name="Thomas B.C."/>
            <person name="Morowitz M.J."/>
            <person name="Banfield J.F."/>
        </authorList>
    </citation>
    <scope>NUCLEOTIDE SEQUENCE [LARGE SCALE GENOMIC DNA]</scope>
    <source>
        <strain evidence="11">S2_005_002_R2_34</strain>
    </source>
</reference>
<dbReference type="Pfam" id="PF13727">
    <property type="entry name" value="CoA_binding_3"/>
    <property type="match status" value="1"/>
</dbReference>
<feature type="transmembrane region" description="Helical" evidence="9">
    <location>
        <begin position="305"/>
        <end position="326"/>
    </location>
</feature>
<comment type="similarity">
    <text evidence="2">Belongs to the bacterial sugar transferase family.</text>
</comment>
<evidence type="ECO:0000256" key="4">
    <source>
        <dbReference type="ARBA" id="ARBA00022692"/>
    </source>
</evidence>
<keyword evidence="7" id="KW-0270">Exopolysaccharide synthesis</keyword>
<dbReference type="Gene3D" id="3.40.50.720">
    <property type="entry name" value="NAD(P)-binding Rossmann-like Domain"/>
    <property type="match status" value="1"/>
</dbReference>
<feature type="transmembrane region" description="Helical" evidence="9">
    <location>
        <begin position="108"/>
        <end position="126"/>
    </location>
</feature>
<dbReference type="InterPro" id="IPR036291">
    <property type="entry name" value="NAD(P)-bd_dom_sf"/>
</dbReference>
<evidence type="ECO:0000313" key="12">
    <source>
        <dbReference type="Proteomes" id="UP000249185"/>
    </source>
</evidence>
<dbReference type="EMBL" id="QFPW01000004">
    <property type="protein sequence ID" value="PZQ50311.1"/>
    <property type="molecule type" value="Genomic_DNA"/>
</dbReference>
<proteinExistence type="inferred from homology"/>
<dbReference type="SUPFAM" id="SSF51735">
    <property type="entry name" value="NAD(P)-binding Rossmann-fold domains"/>
    <property type="match status" value="1"/>
</dbReference>
<dbReference type="InterPro" id="IPR017475">
    <property type="entry name" value="EPS_sugar_tfrase"/>
</dbReference>